<dbReference type="OrthoDB" id="40579at2759"/>
<dbReference type="InterPro" id="IPR051806">
    <property type="entry name" value="HAD-like_SPP"/>
</dbReference>
<dbReference type="CDD" id="cd07527">
    <property type="entry name" value="HAD_ScGPP-like"/>
    <property type="match status" value="1"/>
</dbReference>
<proteinExistence type="predicted"/>
<dbReference type="SFLD" id="SFLDS00003">
    <property type="entry name" value="Haloacid_Dehalogenase"/>
    <property type="match status" value="1"/>
</dbReference>
<name>A0A317SRH1_9PEZI</name>
<dbReference type="GO" id="GO:0050308">
    <property type="term" value="F:sugar-phosphatase activity"/>
    <property type="evidence" value="ECO:0007669"/>
    <property type="project" value="TreeGrafter"/>
</dbReference>
<sequence length="259" mass="27695">MTTNHLSKVAPVAKKYAAILFDLDGTLIDSTAAVIAHWKQFGKDYGINPALILATSHGRRTIDTIKQWKPELANIDYVREVEGRIPKEHAADAKELPGARTLVSSLDKTGAKWAIVTSGTSALAEPWVKLMGLPRPEVLVTADKVVNGKPDPEGYLLAREQLGLSKAAEPPADVLVVEDAPAGIRAGKAAGCDVLALLTTHSREEIEAAGADFVVENLESVEWLGKDEDGILLSINPTLPSTAFVLPLEMNLIGEVVPN</sequence>
<dbReference type="EMBL" id="PYWC01000028">
    <property type="protein sequence ID" value="PWW77023.1"/>
    <property type="molecule type" value="Genomic_DNA"/>
</dbReference>
<dbReference type="PANTHER" id="PTHR43481:SF4">
    <property type="entry name" value="GLYCEROL-1-PHOSPHATE PHOSPHOHYDROLASE 1-RELATED"/>
    <property type="match status" value="1"/>
</dbReference>
<evidence type="ECO:0000313" key="2">
    <source>
        <dbReference type="Proteomes" id="UP000246991"/>
    </source>
</evidence>
<dbReference type="AlphaFoldDB" id="A0A317SRH1"/>
<dbReference type="InterPro" id="IPR023198">
    <property type="entry name" value="PGP-like_dom2"/>
</dbReference>
<dbReference type="NCBIfam" id="TIGR01549">
    <property type="entry name" value="HAD-SF-IA-v1"/>
    <property type="match status" value="1"/>
</dbReference>
<dbReference type="SFLD" id="SFLDG01129">
    <property type="entry name" value="C1.5:_HAD__Beta-PGM__Phosphata"/>
    <property type="match status" value="1"/>
</dbReference>
<accession>A0A317SRH1</accession>
<protein>
    <submittedName>
        <fullName evidence="1">HAD-like protein</fullName>
    </submittedName>
</protein>
<organism evidence="1 2">
    <name type="scientific">Tuber magnatum</name>
    <name type="common">white Piedmont truffle</name>
    <dbReference type="NCBI Taxonomy" id="42249"/>
    <lineage>
        <taxon>Eukaryota</taxon>
        <taxon>Fungi</taxon>
        <taxon>Dikarya</taxon>
        <taxon>Ascomycota</taxon>
        <taxon>Pezizomycotina</taxon>
        <taxon>Pezizomycetes</taxon>
        <taxon>Pezizales</taxon>
        <taxon>Tuberaceae</taxon>
        <taxon>Tuber</taxon>
    </lineage>
</organism>
<dbReference type="InterPro" id="IPR023214">
    <property type="entry name" value="HAD_sf"/>
</dbReference>
<dbReference type="NCBIfam" id="TIGR01509">
    <property type="entry name" value="HAD-SF-IA-v3"/>
    <property type="match status" value="1"/>
</dbReference>
<reference evidence="1 2" key="1">
    <citation type="submission" date="2018-03" db="EMBL/GenBank/DDBJ databases">
        <title>Genomes of Pezizomycetes fungi and the evolution of truffles.</title>
        <authorList>
            <person name="Murat C."/>
            <person name="Payen T."/>
            <person name="Noel B."/>
            <person name="Kuo A."/>
            <person name="Martin F.M."/>
        </authorList>
    </citation>
    <scope>NUCLEOTIDE SEQUENCE [LARGE SCALE GENOMIC DNA]</scope>
    <source>
        <strain evidence="1">091103-1</strain>
    </source>
</reference>
<dbReference type="PRINTS" id="PR00413">
    <property type="entry name" value="HADHALOGNASE"/>
</dbReference>
<dbReference type="SUPFAM" id="SSF56784">
    <property type="entry name" value="HAD-like"/>
    <property type="match status" value="1"/>
</dbReference>
<comment type="caution">
    <text evidence="1">The sequence shown here is derived from an EMBL/GenBank/DDBJ whole genome shotgun (WGS) entry which is preliminary data.</text>
</comment>
<dbReference type="Proteomes" id="UP000246991">
    <property type="component" value="Unassembled WGS sequence"/>
</dbReference>
<dbReference type="Gene3D" id="1.10.150.240">
    <property type="entry name" value="Putative phosphatase, domain 2"/>
    <property type="match status" value="1"/>
</dbReference>
<dbReference type="STRING" id="42249.A0A317SRH1"/>
<dbReference type="InterPro" id="IPR036412">
    <property type="entry name" value="HAD-like_sf"/>
</dbReference>
<dbReference type="SFLD" id="SFLDG01135">
    <property type="entry name" value="C1.5.6:_HAD__Beta-PGM__Phospha"/>
    <property type="match status" value="1"/>
</dbReference>
<keyword evidence="2" id="KW-1185">Reference proteome</keyword>
<dbReference type="Pfam" id="PF00702">
    <property type="entry name" value="Hydrolase"/>
    <property type="match status" value="1"/>
</dbReference>
<dbReference type="Gene3D" id="3.40.50.1000">
    <property type="entry name" value="HAD superfamily/HAD-like"/>
    <property type="match status" value="1"/>
</dbReference>
<dbReference type="InterPro" id="IPR006439">
    <property type="entry name" value="HAD-SF_hydro_IA"/>
</dbReference>
<dbReference type="PANTHER" id="PTHR43481">
    <property type="entry name" value="FRUCTOSE-1-PHOSPHATE PHOSPHATASE"/>
    <property type="match status" value="1"/>
</dbReference>
<evidence type="ECO:0000313" key="1">
    <source>
        <dbReference type="EMBL" id="PWW77023.1"/>
    </source>
</evidence>
<gene>
    <name evidence="1" type="ORF">C7212DRAFT_278970</name>
</gene>